<reference evidence="3" key="2">
    <citation type="submission" date="2015-02" db="UniProtKB">
        <authorList>
            <consortium name="EnsemblMetazoa"/>
        </authorList>
    </citation>
    <scope>IDENTIFICATION</scope>
</reference>
<dbReference type="AlphaFoldDB" id="T1ITA7"/>
<comment type="similarity">
    <text evidence="2">Belongs to the MT-A70-like family.</text>
</comment>
<dbReference type="GO" id="GO:0000398">
    <property type="term" value="P:mRNA splicing, via spliceosome"/>
    <property type="evidence" value="ECO:0007669"/>
    <property type="project" value="InterPro"/>
</dbReference>
<keyword evidence="4" id="KW-1185">Reference proteome</keyword>
<evidence type="ECO:0000256" key="2">
    <source>
        <dbReference type="PROSITE-ProRule" id="PRU00489"/>
    </source>
</evidence>
<sequence>MGERKGVNKYYPPDYRPEKGSLNKYHGTHALRERARKLDQGILIIRFEMPYNIWCDGCGNHIGMGVRYNAEKRKVGMYYSTPIYQFRMKCHLCDSHFEMKTDPQNLDYVVVCGARRQERRWDPTQNSQVVPEDKDTTQKLVTDAMFRLEHGEADKRKGKEAAPSLARLEDMQNRWKDDYTSNKILRQIFRDKKKEKQEKEKNNKLLLIKSSLSIPLLDENPEDVKMAKLLKLTPLQSYEERQREKRIEIDSKPILPQLVKNLNQNQKDLKREELVRIKNCKNSTETRISLVASEYNDSGDTNSYEIKDIFFDIRSEYLMDTQALARVSTTQRKRRRKIERKNEFSIYHKEVCDLIEKCAQSWKPECLPGKPNLEEILLNNIFARTASKIIDDNCRLSQLCSRNMMKEEPLIHTITRNGHVEPNLKFVNKLITHDEDYACVIKWDSKDFLIPANSSFLLSNDLNILTKTNRRYDVIIIDPPWTNKSLKRKKCYNTSSEVNFLSLPIKDLASKNCLIGVWTTNNSYLINYVKSVMFPHWGVEYETDWHWLKVTRYGEFVVPLNNHTKKPYENLILGRMTGSMENITSNLIFVSVPSCFHSHKPLIRDLLKNFINKEVKGLEIFSRSLCSGWTSFGDECEHK</sequence>
<accession>T1ITA7</accession>
<dbReference type="GO" id="GO:0071014">
    <property type="term" value="C:post-mRNA release spliceosomal complex"/>
    <property type="evidence" value="ECO:0007669"/>
    <property type="project" value="TreeGrafter"/>
</dbReference>
<dbReference type="GO" id="GO:0008168">
    <property type="term" value="F:methyltransferase activity"/>
    <property type="evidence" value="ECO:0007669"/>
    <property type="project" value="InterPro"/>
</dbReference>
<dbReference type="HOGENOM" id="CLU_428522_0_0_1"/>
<evidence type="ECO:0000256" key="1">
    <source>
        <dbReference type="ARBA" id="ARBA00005595"/>
    </source>
</evidence>
<evidence type="ECO:0000313" key="3">
    <source>
        <dbReference type="EnsemblMetazoa" id="SMAR004352-PA"/>
    </source>
</evidence>
<dbReference type="STRING" id="126957.T1ITA7"/>
<dbReference type="Pfam" id="PF04502">
    <property type="entry name" value="Saf4_Yju2"/>
    <property type="match status" value="1"/>
</dbReference>
<dbReference type="PANTHER" id="PTHR12111">
    <property type="entry name" value="SPLICING FACTOR YJU2"/>
    <property type="match status" value="1"/>
</dbReference>
<dbReference type="Proteomes" id="UP000014500">
    <property type="component" value="Unassembled WGS sequence"/>
</dbReference>
<organism evidence="3 4">
    <name type="scientific">Strigamia maritima</name>
    <name type="common">European centipede</name>
    <name type="synonym">Geophilus maritimus</name>
    <dbReference type="NCBI Taxonomy" id="126957"/>
    <lineage>
        <taxon>Eukaryota</taxon>
        <taxon>Metazoa</taxon>
        <taxon>Ecdysozoa</taxon>
        <taxon>Arthropoda</taxon>
        <taxon>Myriapoda</taxon>
        <taxon>Chilopoda</taxon>
        <taxon>Pleurostigmophora</taxon>
        <taxon>Geophilomorpha</taxon>
        <taxon>Linotaeniidae</taxon>
        <taxon>Strigamia</taxon>
    </lineage>
</organism>
<dbReference type="eggNOG" id="KOG2990">
    <property type="taxonomic scope" value="Eukaryota"/>
</dbReference>
<evidence type="ECO:0000313" key="4">
    <source>
        <dbReference type="Proteomes" id="UP000014500"/>
    </source>
</evidence>
<name>T1ITA7_STRMM</name>
<dbReference type="PROSITE" id="PS51143">
    <property type="entry name" value="MT_A70"/>
    <property type="match status" value="1"/>
</dbReference>
<reference evidence="4" key="1">
    <citation type="submission" date="2011-05" db="EMBL/GenBank/DDBJ databases">
        <authorList>
            <person name="Richards S.R."/>
            <person name="Qu J."/>
            <person name="Jiang H."/>
            <person name="Jhangiani S.N."/>
            <person name="Agravi P."/>
            <person name="Goodspeed R."/>
            <person name="Gross S."/>
            <person name="Mandapat C."/>
            <person name="Jackson L."/>
            <person name="Mathew T."/>
            <person name="Pu L."/>
            <person name="Thornton R."/>
            <person name="Saada N."/>
            <person name="Wilczek-Boney K.B."/>
            <person name="Lee S."/>
            <person name="Kovar C."/>
            <person name="Wu Y."/>
            <person name="Scherer S.E."/>
            <person name="Worley K.C."/>
            <person name="Muzny D.M."/>
            <person name="Gibbs R."/>
        </authorList>
    </citation>
    <scope>NUCLEOTIDE SEQUENCE</scope>
    <source>
        <strain evidence="4">Brora</strain>
    </source>
</reference>
<dbReference type="PROSITE" id="PS00092">
    <property type="entry name" value="N6_MTASE"/>
    <property type="match status" value="1"/>
</dbReference>
<dbReference type="InterPro" id="IPR002052">
    <property type="entry name" value="DNA_methylase_N6_adenine_CS"/>
</dbReference>
<dbReference type="GO" id="GO:0003676">
    <property type="term" value="F:nucleic acid binding"/>
    <property type="evidence" value="ECO:0007669"/>
    <property type="project" value="InterPro"/>
</dbReference>
<dbReference type="eggNOG" id="KOG2356">
    <property type="taxonomic scope" value="Eukaryota"/>
</dbReference>
<dbReference type="GO" id="GO:0032259">
    <property type="term" value="P:methylation"/>
    <property type="evidence" value="ECO:0007669"/>
    <property type="project" value="InterPro"/>
</dbReference>
<protein>
    <submittedName>
        <fullName evidence="3">Uncharacterized protein</fullName>
    </submittedName>
</protein>
<dbReference type="GO" id="GO:0005684">
    <property type="term" value="C:U2-type spliceosomal complex"/>
    <property type="evidence" value="ECO:0007669"/>
    <property type="project" value="TreeGrafter"/>
</dbReference>
<dbReference type="InterPro" id="IPR007590">
    <property type="entry name" value="Saf4/Yju2"/>
</dbReference>
<proteinExistence type="inferred from homology"/>
<dbReference type="EMBL" id="JH431477">
    <property type="status" value="NOT_ANNOTATED_CDS"/>
    <property type="molecule type" value="Genomic_DNA"/>
</dbReference>
<dbReference type="Pfam" id="PF05063">
    <property type="entry name" value="MT-A70"/>
    <property type="match status" value="1"/>
</dbReference>
<dbReference type="PANTHER" id="PTHR12111:SF2">
    <property type="entry name" value="SPLICING FACTOR YJU2B-RELATED"/>
    <property type="match status" value="1"/>
</dbReference>
<dbReference type="InterPro" id="IPR007757">
    <property type="entry name" value="MT-A70-like"/>
</dbReference>
<comment type="similarity">
    <text evidence="1">Belongs to the CWC16 family.</text>
</comment>
<dbReference type="EnsemblMetazoa" id="SMAR004352-RA">
    <property type="protein sequence ID" value="SMAR004352-PA"/>
    <property type="gene ID" value="SMAR004352"/>
</dbReference>